<dbReference type="OrthoDB" id="1854593at2759"/>
<comment type="subcellular location">
    <subcellularLocation>
        <location evidence="1">Membrane</location>
        <topology evidence="1">Multi-pass membrane protein</topology>
    </subcellularLocation>
</comment>
<evidence type="ECO:0000313" key="10">
    <source>
        <dbReference type="Proteomes" id="UP000652761"/>
    </source>
</evidence>
<evidence type="ECO:0000259" key="8">
    <source>
        <dbReference type="SMART" id="SM00563"/>
    </source>
</evidence>
<dbReference type="EMBL" id="NMUH01003582">
    <property type="protein sequence ID" value="MQM06254.1"/>
    <property type="molecule type" value="Genomic_DNA"/>
</dbReference>
<name>A0A843WQH8_COLES</name>
<dbReference type="GO" id="GO:0090447">
    <property type="term" value="F:glycerol-3-phosphate 2-O-acyltransferase activity"/>
    <property type="evidence" value="ECO:0007669"/>
    <property type="project" value="TreeGrafter"/>
</dbReference>
<proteinExistence type="inferred from homology"/>
<dbReference type="Pfam" id="PF01553">
    <property type="entry name" value="Acyltransferase"/>
    <property type="match status" value="1"/>
</dbReference>
<protein>
    <recommendedName>
        <fullName evidence="8">Phospholipid/glycerol acyltransferase domain-containing protein</fullName>
    </recommendedName>
</protein>
<dbReference type="InterPro" id="IPR002123">
    <property type="entry name" value="Plipid/glycerol_acylTrfase"/>
</dbReference>
<evidence type="ECO:0000256" key="2">
    <source>
        <dbReference type="ARBA" id="ARBA00007937"/>
    </source>
</evidence>
<feature type="domain" description="Phospholipid/glycerol acyltransferase" evidence="8">
    <location>
        <begin position="302"/>
        <end position="403"/>
    </location>
</feature>
<dbReference type="PANTHER" id="PTHR15486:SF77">
    <property type="entry name" value="OS08G0131300 PROTEIN"/>
    <property type="match status" value="1"/>
</dbReference>
<dbReference type="GO" id="GO:0016020">
    <property type="term" value="C:membrane"/>
    <property type="evidence" value="ECO:0007669"/>
    <property type="project" value="UniProtKB-SubCell"/>
</dbReference>
<evidence type="ECO:0000256" key="1">
    <source>
        <dbReference type="ARBA" id="ARBA00004141"/>
    </source>
</evidence>
<dbReference type="Pfam" id="PF23270">
    <property type="entry name" value="HAD_RAM2_N"/>
    <property type="match status" value="1"/>
</dbReference>
<evidence type="ECO:0000256" key="6">
    <source>
        <dbReference type="ARBA" id="ARBA00023136"/>
    </source>
</evidence>
<keyword evidence="3" id="KW-0808">Transferase</keyword>
<dbReference type="GO" id="GO:0010143">
    <property type="term" value="P:cutin biosynthetic process"/>
    <property type="evidence" value="ECO:0007669"/>
    <property type="project" value="TreeGrafter"/>
</dbReference>
<comment type="caution">
    <text evidence="9">The sequence shown here is derived from an EMBL/GenBank/DDBJ whole genome shotgun (WGS) entry which is preliminary data.</text>
</comment>
<dbReference type="PANTHER" id="PTHR15486">
    <property type="entry name" value="ANCIENT UBIQUITOUS PROTEIN"/>
    <property type="match status" value="1"/>
</dbReference>
<keyword evidence="4 7" id="KW-0812">Transmembrane</keyword>
<accession>A0A843WQH8</accession>
<reference evidence="9" key="1">
    <citation type="submission" date="2017-07" db="EMBL/GenBank/DDBJ databases">
        <title>Taro Niue Genome Assembly and Annotation.</title>
        <authorList>
            <person name="Atibalentja N."/>
            <person name="Keating K."/>
            <person name="Fields C.J."/>
        </authorList>
    </citation>
    <scope>NUCLEOTIDE SEQUENCE</scope>
    <source>
        <strain evidence="9">Niue_2</strain>
        <tissue evidence="9">Leaf</tissue>
    </source>
</reference>
<organism evidence="9 10">
    <name type="scientific">Colocasia esculenta</name>
    <name type="common">Wild taro</name>
    <name type="synonym">Arum esculentum</name>
    <dbReference type="NCBI Taxonomy" id="4460"/>
    <lineage>
        <taxon>Eukaryota</taxon>
        <taxon>Viridiplantae</taxon>
        <taxon>Streptophyta</taxon>
        <taxon>Embryophyta</taxon>
        <taxon>Tracheophyta</taxon>
        <taxon>Spermatophyta</taxon>
        <taxon>Magnoliopsida</taxon>
        <taxon>Liliopsida</taxon>
        <taxon>Araceae</taxon>
        <taxon>Aroideae</taxon>
        <taxon>Colocasieae</taxon>
        <taxon>Colocasia</taxon>
    </lineage>
</organism>
<dbReference type="SMART" id="SM00563">
    <property type="entry name" value="PlsC"/>
    <property type="match status" value="1"/>
</dbReference>
<evidence type="ECO:0000256" key="3">
    <source>
        <dbReference type="ARBA" id="ARBA00022679"/>
    </source>
</evidence>
<gene>
    <name evidence="9" type="ORF">Taro_039074</name>
</gene>
<dbReference type="SUPFAM" id="SSF69593">
    <property type="entry name" value="Glycerol-3-phosphate (1)-acyltransferase"/>
    <property type="match status" value="1"/>
</dbReference>
<evidence type="ECO:0000256" key="4">
    <source>
        <dbReference type="ARBA" id="ARBA00022692"/>
    </source>
</evidence>
<dbReference type="AlphaFoldDB" id="A0A843WQH8"/>
<evidence type="ECO:0000313" key="9">
    <source>
        <dbReference type="EMBL" id="MQM06254.1"/>
    </source>
</evidence>
<evidence type="ECO:0000256" key="5">
    <source>
        <dbReference type="ARBA" id="ARBA00022989"/>
    </source>
</evidence>
<comment type="similarity">
    <text evidence="2">Belongs to the GPAT/DAPAT family.</text>
</comment>
<keyword evidence="5 7" id="KW-1133">Transmembrane helix</keyword>
<dbReference type="InterPro" id="IPR056462">
    <property type="entry name" value="HAD_RAM2/GPAT1-8"/>
</dbReference>
<keyword evidence="6 7" id="KW-0472">Membrane</keyword>
<keyword evidence="10" id="KW-1185">Reference proteome</keyword>
<dbReference type="Proteomes" id="UP000652761">
    <property type="component" value="Unassembled WGS sequence"/>
</dbReference>
<feature type="transmembrane region" description="Helical" evidence="7">
    <location>
        <begin position="246"/>
        <end position="269"/>
    </location>
</feature>
<sequence>MVMFSPAAAFSPGGREEDSVVAELEGALLISRNTFAYFMLVAFEAGGPLRALLLLLASPLVTLLEAAGSHSAAIRVMVFIATAGLPVADVKAVAKATLPRFFLQDLSEKALAVFTACGGKKYVVTSMPRVMVEPFLSEYLDVACVVGTELRTAEKRCSGAVAPPGVMIGRRRLEALKVELGGYGDIDVGLDGGLKEHSFLLLCREAYIVPPAEKARPLPRRSYPKPLVFHDGRFVLCPDLLNSLVVLLWMPVGIALAIGRILVGVVLPFRMQVMAGAALGVCIRSKFAPTSTKPGSAESKGTLYACCHRTLLDPVITATTLQRSVTAVTYSLSTVSEILSPIPTVRLTRDRLRDGETMKKLLEKGELVVCPEGTTCREPYLLRFSPLFAEIAKDIVPLAIKAEGGMFYGTTVRGYKWLDSFFFLMNPLPSYRLEFLDRIPGDSRSGYDVANRVQQAIAGALGFQCTNFTRRDKYRMIAGNDGLVERKS</sequence>
<dbReference type="GO" id="GO:0016791">
    <property type="term" value="F:phosphatase activity"/>
    <property type="evidence" value="ECO:0007669"/>
    <property type="project" value="TreeGrafter"/>
</dbReference>
<evidence type="ECO:0000256" key="7">
    <source>
        <dbReference type="SAM" id="Phobius"/>
    </source>
</evidence>